<dbReference type="CDD" id="cd00067">
    <property type="entry name" value="GAL4"/>
    <property type="match status" value="1"/>
</dbReference>
<dbReference type="GeneID" id="54408186"/>
<feature type="region of interest" description="Disordered" evidence="2">
    <location>
        <begin position="67"/>
        <end position="87"/>
    </location>
</feature>
<dbReference type="RefSeq" id="XP_033525885.1">
    <property type="nucleotide sequence ID" value="XM_033667754.1"/>
</dbReference>
<dbReference type="CDD" id="cd12148">
    <property type="entry name" value="fungal_TF_MHR"/>
    <property type="match status" value="1"/>
</dbReference>
<feature type="compositionally biased region" description="Polar residues" evidence="2">
    <location>
        <begin position="67"/>
        <end position="77"/>
    </location>
</feature>
<organism evidence="4 5">
    <name type="scientific">Dothidotthia symphoricarpi CBS 119687</name>
    <dbReference type="NCBI Taxonomy" id="1392245"/>
    <lineage>
        <taxon>Eukaryota</taxon>
        <taxon>Fungi</taxon>
        <taxon>Dikarya</taxon>
        <taxon>Ascomycota</taxon>
        <taxon>Pezizomycotina</taxon>
        <taxon>Dothideomycetes</taxon>
        <taxon>Pleosporomycetidae</taxon>
        <taxon>Pleosporales</taxon>
        <taxon>Dothidotthiaceae</taxon>
        <taxon>Dothidotthia</taxon>
    </lineage>
</organism>
<dbReference type="Pfam" id="PF00172">
    <property type="entry name" value="Zn_clus"/>
    <property type="match status" value="1"/>
</dbReference>
<dbReference type="Proteomes" id="UP000799771">
    <property type="component" value="Unassembled WGS sequence"/>
</dbReference>
<proteinExistence type="predicted"/>
<evidence type="ECO:0000313" key="5">
    <source>
        <dbReference type="Proteomes" id="UP000799771"/>
    </source>
</evidence>
<dbReference type="SUPFAM" id="SSF57701">
    <property type="entry name" value="Zn2/Cys6 DNA-binding domain"/>
    <property type="match status" value="1"/>
</dbReference>
<dbReference type="EMBL" id="ML977502">
    <property type="protein sequence ID" value="KAF2131498.1"/>
    <property type="molecule type" value="Genomic_DNA"/>
</dbReference>
<feature type="domain" description="Zn(2)-C6 fungal-type" evidence="3">
    <location>
        <begin position="4"/>
        <end position="34"/>
    </location>
</feature>
<dbReference type="Gene3D" id="4.10.240.10">
    <property type="entry name" value="Zn(2)-C6 fungal-type DNA-binding domain"/>
    <property type="match status" value="1"/>
</dbReference>
<dbReference type="OrthoDB" id="39175at2759"/>
<keyword evidence="1" id="KW-0539">Nucleus</keyword>
<evidence type="ECO:0000256" key="1">
    <source>
        <dbReference type="ARBA" id="ARBA00023242"/>
    </source>
</evidence>
<keyword evidence="5" id="KW-1185">Reference proteome</keyword>
<dbReference type="InterPro" id="IPR001138">
    <property type="entry name" value="Zn2Cys6_DnaBD"/>
</dbReference>
<dbReference type="GO" id="GO:0008270">
    <property type="term" value="F:zinc ion binding"/>
    <property type="evidence" value="ECO:0007669"/>
    <property type="project" value="InterPro"/>
</dbReference>
<evidence type="ECO:0000259" key="3">
    <source>
        <dbReference type="PROSITE" id="PS50048"/>
    </source>
</evidence>
<evidence type="ECO:0000313" key="4">
    <source>
        <dbReference type="EMBL" id="KAF2131498.1"/>
    </source>
</evidence>
<evidence type="ECO:0000256" key="2">
    <source>
        <dbReference type="SAM" id="MobiDB-lite"/>
    </source>
</evidence>
<dbReference type="PANTHER" id="PTHR46910">
    <property type="entry name" value="TRANSCRIPTION FACTOR PDR1"/>
    <property type="match status" value="1"/>
</dbReference>
<accession>A0A6A6AK61</accession>
<dbReference type="InterPro" id="IPR050987">
    <property type="entry name" value="AtrR-like"/>
</dbReference>
<name>A0A6A6AK61_9PLEO</name>
<sequence length="655" mass="74474">MKLACLRCKRKKIKCDKGNPICHQCITASTTCQYVERRRRPRLTQQRETVPCLNYRLELLEKQIANSGTGEQRSPFSPLTVPSGPVNEDTSMITPSSRAFMNDNAQESWIYRMATDARRKFQSQTTPVSTPTPRIDDEMSSLNDALKDLGNLKIRPDLTATKINLDLSTGELRQCVDIFVDHMGTMVVPDIFATALDVNLIRMLPDIVDSPYVRVDPSAYVMYYNAVHYGLYQLRGPGDARTQEAYLSLLRAVPTWLDANTETDMDGYTAALTSWTAINNLDYQLSWKFHCKSCHFIKVRGIDDLDVAPARNFEEENAREATRYLYWHILSTDCLFRLFFGKPTVLSWSPNKVRPPAVFTHRNVHPSASQVMIAVVWVQYTLRTVKIINYLDSHGLEHCDTSVVQKVNDFCTQLEDLMAEWDMEARMKAESSSHALRCLIADHIMNIYAIIIGIKRLARPTDPAIVHPIILRAARKMVATLLYFEGIPALPDTTKFTFAHFISFYPFCAVFSLYEHILACTDPEDCEQDVQSLESIGDAMANICAVRLDFTPFAKTIMALNKVSRAIQDERRNQRTDVASTEIVDHLANTQQQFQNLANYIPTFDSPAFGVFSDFPMNMEGDMAPLDFVRALENDLIGKNWHENRWDMEGGMSGM</sequence>
<gene>
    <name evidence="4" type="ORF">P153DRAFT_365077</name>
</gene>
<dbReference type="InterPro" id="IPR036864">
    <property type="entry name" value="Zn2-C6_fun-type_DNA-bd_sf"/>
</dbReference>
<dbReference type="AlphaFoldDB" id="A0A6A6AK61"/>
<dbReference type="GO" id="GO:0000981">
    <property type="term" value="F:DNA-binding transcription factor activity, RNA polymerase II-specific"/>
    <property type="evidence" value="ECO:0007669"/>
    <property type="project" value="InterPro"/>
</dbReference>
<dbReference type="PANTHER" id="PTHR46910:SF5">
    <property type="entry name" value="ZN(II)2CYS6 TRANSCRIPTION FACTOR (EUROFUNG)"/>
    <property type="match status" value="1"/>
</dbReference>
<dbReference type="PROSITE" id="PS00463">
    <property type="entry name" value="ZN2_CY6_FUNGAL_1"/>
    <property type="match status" value="1"/>
</dbReference>
<reference evidence="4" key="1">
    <citation type="journal article" date="2020" name="Stud. Mycol.">
        <title>101 Dothideomycetes genomes: a test case for predicting lifestyles and emergence of pathogens.</title>
        <authorList>
            <person name="Haridas S."/>
            <person name="Albert R."/>
            <person name="Binder M."/>
            <person name="Bloem J."/>
            <person name="Labutti K."/>
            <person name="Salamov A."/>
            <person name="Andreopoulos B."/>
            <person name="Baker S."/>
            <person name="Barry K."/>
            <person name="Bills G."/>
            <person name="Bluhm B."/>
            <person name="Cannon C."/>
            <person name="Castanera R."/>
            <person name="Culley D."/>
            <person name="Daum C."/>
            <person name="Ezra D."/>
            <person name="Gonzalez J."/>
            <person name="Henrissat B."/>
            <person name="Kuo A."/>
            <person name="Liang C."/>
            <person name="Lipzen A."/>
            <person name="Lutzoni F."/>
            <person name="Magnuson J."/>
            <person name="Mondo S."/>
            <person name="Nolan M."/>
            <person name="Ohm R."/>
            <person name="Pangilinan J."/>
            <person name="Park H.-J."/>
            <person name="Ramirez L."/>
            <person name="Alfaro M."/>
            <person name="Sun H."/>
            <person name="Tritt A."/>
            <person name="Yoshinaga Y."/>
            <person name="Zwiers L.-H."/>
            <person name="Turgeon B."/>
            <person name="Goodwin S."/>
            <person name="Spatafora J."/>
            <person name="Crous P."/>
            <person name="Grigoriev I."/>
        </authorList>
    </citation>
    <scope>NUCLEOTIDE SEQUENCE</scope>
    <source>
        <strain evidence="4">CBS 119687</strain>
    </source>
</reference>
<protein>
    <recommendedName>
        <fullName evidence="3">Zn(2)-C6 fungal-type domain-containing protein</fullName>
    </recommendedName>
</protein>
<dbReference type="SMART" id="SM00066">
    <property type="entry name" value="GAL4"/>
    <property type="match status" value="1"/>
</dbReference>
<dbReference type="PROSITE" id="PS50048">
    <property type="entry name" value="ZN2_CY6_FUNGAL_2"/>
    <property type="match status" value="1"/>
</dbReference>